<feature type="transmembrane region" description="Helical" evidence="7">
    <location>
        <begin position="102"/>
        <end position="123"/>
    </location>
</feature>
<protein>
    <submittedName>
        <fullName evidence="9">MFS transporter</fullName>
    </submittedName>
</protein>
<keyword evidence="5 7" id="KW-1133">Transmembrane helix</keyword>
<feature type="transmembrane region" description="Helical" evidence="7">
    <location>
        <begin position="77"/>
        <end position="96"/>
    </location>
</feature>
<feature type="transmembrane region" description="Helical" evidence="7">
    <location>
        <begin position="135"/>
        <end position="157"/>
    </location>
</feature>
<keyword evidence="10" id="KW-1185">Reference proteome</keyword>
<feature type="domain" description="Major facilitator superfamily (MFS) profile" evidence="8">
    <location>
        <begin position="11"/>
        <end position="444"/>
    </location>
</feature>
<reference evidence="9 10" key="1">
    <citation type="submission" date="2020-03" db="EMBL/GenBank/DDBJ databases">
        <title>WGS of the type strain of Planosporangium spp.</title>
        <authorList>
            <person name="Thawai C."/>
        </authorList>
    </citation>
    <scope>NUCLEOTIDE SEQUENCE [LARGE SCALE GENOMIC DNA]</scope>
    <source>
        <strain evidence="9 10">TBRC 5610</strain>
    </source>
</reference>
<name>A0ABX0XXC4_9ACTN</name>
<evidence type="ECO:0000256" key="4">
    <source>
        <dbReference type="ARBA" id="ARBA00022692"/>
    </source>
</evidence>
<feature type="transmembrane region" description="Helical" evidence="7">
    <location>
        <begin position="289"/>
        <end position="311"/>
    </location>
</feature>
<evidence type="ECO:0000256" key="3">
    <source>
        <dbReference type="ARBA" id="ARBA00022475"/>
    </source>
</evidence>
<feature type="transmembrane region" description="Helical" evidence="7">
    <location>
        <begin position="198"/>
        <end position="218"/>
    </location>
</feature>
<feature type="transmembrane region" description="Helical" evidence="7">
    <location>
        <begin position="420"/>
        <end position="439"/>
    </location>
</feature>
<evidence type="ECO:0000256" key="7">
    <source>
        <dbReference type="SAM" id="Phobius"/>
    </source>
</evidence>
<dbReference type="CDD" id="cd17321">
    <property type="entry name" value="MFS_MMR_MDR_like"/>
    <property type="match status" value="1"/>
</dbReference>
<evidence type="ECO:0000256" key="6">
    <source>
        <dbReference type="ARBA" id="ARBA00023136"/>
    </source>
</evidence>
<comment type="caution">
    <text evidence="9">The sequence shown here is derived from an EMBL/GenBank/DDBJ whole genome shotgun (WGS) entry which is preliminary data.</text>
</comment>
<feature type="transmembrane region" description="Helical" evidence="7">
    <location>
        <begin position="9"/>
        <end position="33"/>
    </location>
</feature>
<dbReference type="Pfam" id="PF07690">
    <property type="entry name" value="MFS_1"/>
    <property type="match status" value="2"/>
</dbReference>
<dbReference type="Gene3D" id="1.20.1720.10">
    <property type="entry name" value="Multidrug resistance protein D"/>
    <property type="match status" value="1"/>
</dbReference>
<evidence type="ECO:0000256" key="1">
    <source>
        <dbReference type="ARBA" id="ARBA00004651"/>
    </source>
</evidence>
<dbReference type="EMBL" id="JAATVY010000004">
    <property type="protein sequence ID" value="NJC69942.1"/>
    <property type="molecule type" value="Genomic_DNA"/>
</dbReference>
<evidence type="ECO:0000256" key="5">
    <source>
        <dbReference type="ARBA" id="ARBA00022989"/>
    </source>
</evidence>
<evidence type="ECO:0000256" key="2">
    <source>
        <dbReference type="ARBA" id="ARBA00022448"/>
    </source>
</evidence>
<keyword evidence="3" id="KW-1003">Cell membrane</keyword>
<dbReference type="InterPro" id="IPR020846">
    <property type="entry name" value="MFS_dom"/>
</dbReference>
<comment type="subcellular location">
    <subcellularLocation>
        <location evidence="1">Cell membrane</location>
        <topology evidence="1">Multi-pass membrane protein</topology>
    </subcellularLocation>
</comment>
<gene>
    <name evidence="9" type="ORF">HC031_09475</name>
</gene>
<dbReference type="Proteomes" id="UP000722989">
    <property type="component" value="Unassembled WGS sequence"/>
</dbReference>
<evidence type="ECO:0000259" key="8">
    <source>
        <dbReference type="PROSITE" id="PS50850"/>
    </source>
</evidence>
<feature type="transmembrane region" description="Helical" evidence="7">
    <location>
        <begin position="224"/>
        <end position="241"/>
    </location>
</feature>
<keyword evidence="2" id="KW-0813">Transport</keyword>
<organism evidence="9 10">
    <name type="scientific">Planosporangium thailandense</name>
    <dbReference type="NCBI Taxonomy" id="765197"/>
    <lineage>
        <taxon>Bacteria</taxon>
        <taxon>Bacillati</taxon>
        <taxon>Actinomycetota</taxon>
        <taxon>Actinomycetes</taxon>
        <taxon>Micromonosporales</taxon>
        <taxon>Micromonosporaceae</taxon>
        <taxon>Planosporangium</taxon>
    </lineage>
</organism>
<proteinExistence type="predicted"/>
<feature type="transmembrane region" description="Helical" evidence="7">
    <location>
        <begin position="262"/>
        <end position="283"/>
    </location>
</feature>
<dbReference type="RefSeq" id="WP_167924802.1">
    <property type="nucleotide sequence ID" value="NZ_JAATVY010000004.1"/>
</dbReference>
<evidence type="ECO:0000313" key="9">
    <source>
        <dbReference type="EMBL" id="NJC69942.1"/>
    </source>
</evidence>
<evidence type="ECO:0000313" key="10">
    <source>
        <dbReference type="Proteomes" id="UP000722989"/>
    </source>
</evidence>
<accession>A0ABX0XXC4</accession>
<dbReference type="PRINTS" id="PR01036">
    <property type="entry name" value="TCRTETB"/>
</dbReference>
<dbReference type="InterPro" id="IPR011701">
    <property type="entry name" value="MFS"/>
</dbReference>
<dbReference type="PROSITE" id="PS50850">
    <property type="entry name" value="MFS"/>
    <property type="match status" value="1"/>
</dbReference>
<feature type="transmembrane region" description="Helical" evidence="7">
    <location>
        <begin position="163"/>
        <end position="186"/>
    </location>
</feature>
<keyword evidence="4 7" id="KW-0812">Transmembrane</keyword>
<dbReference type="Gene3D" id="1.20.1250.20">
    <property type="entry name" value="MFS general substrate transporter like domains"/>
    <property type="match status" value="1"/>
</dbReference>
<dbReference type="PANTHER" id="PTHR42718">
    <property type="entry name" value="MAJOR FACILITATOR SUPERFAMILY MULTIDRUG TRANSPORTER MFSC"/>
    <property type="match status" value="1"/>
</dbReference>
<keyword evidence="6 7" id="KW-0472">Membrane</keyword>
<dbReference type="PANTHER" id="PTHR42718:SF46">
    <property type="entry name" value="BLR6921 PROTEIN"/>
    <property type="match status" value="1"/>
</dbReference>
<feature type="transmembrane region" description="Helical" evidence="7">
    <location>
        <begin position="53"/>
        <end position="70"/>
    </location>
</feature>
<feature type="transmembrane region" description="Helical" evidence="7">
    <location>
        <begin position="323"/>
        <end position="345"/>
    </location>
</feature>
<dbReference type="SUPFAM" id="SSF103473">
    <property type="entry name" value="MFS general substrate transporter"/>
    <property type="match status" value="1"/>
</dbReference>
<dbReference type="InterPro" id="IPR036259">
    <property type="entry name" value="MFS_trans_sf"/>
</dbReference>
<sequence length="457" mass="47000">MGEFVHSRWIVVLTAGCAFFLVMLDASIVGVALPTISADLHAQPALVQWALQGYLLALVSLIMPCGRWLVRVGRRASLMFGVVGFVCASVLAAVAHSLGMLVLARIAQGAFGAVVFALVPAMISEAVRPEERGRAMGLLGVFGPLGAVSGPVVGGLLTSRFGWPSIFLVNVPVGALVAALAMAVVPGGGRLTRPDRHLLVDVLLFGAAMLGVMLAVTLSPTAGPWWLLLLVPSALLLVLWSRASGTAEVLTVLRSREEGTLVAMRLLVLTAVAVPPFLVPFYLTQFRHRSSAVVGVTLLAMTAAMVAWGPMSGILADRFGARRVALVGLIALIAGLALLVNLGTAWSPLSLAWRLGILGSGLALFSAPNQSAIVGAAPDGLATVASAASGLAQNLGFAFGPALASAAWAFSDYRLPGMRVGFALAAACGVLALACGLHARSARVPMTGAHMESAGTT</sequence>